<comment type="caution">
    <text evidence="2">The sequence shown here is derived from an EMBL/GenBank/DDBJ whole genome shotgun (WGS) entry which is preliminary data.</text>
</comment>
<gene>
    <name evidence="2" type="ORF">SKAU_G00426000</name>
</gene>
<feature type="compositionally biased region" description="Polar residues" evidence="1">
    <location>
        <begin position="200"/>
        <end position="232"/>
    </location>
</feature>
<feature type="compositionally biased region" description="Polar residues" evidence="1">
    <location>
        <begin position="250"/>
        <end position="260"/>
    </location>
</feature>
<evidence type="ECO:0000313" key="3">
    <source>
        <dbReference type="Proteomes" id="UP001152622"/>
    </source>
</evidence>
<feature type="compositionally biased region" description="Polar residues" evidence="1">
    <location>
        <begin position="55"/>
        <end position="64"/>
    </location>
</feature>
<proteinExistence type="predicted"/>
<feature type="non-terminal residue" evidence="2">
    <location>
        <position position="1"/>
    </location>
</feature>
<feature type="compositionally biased region" description="Polar residues" evidence="1">
    <location>
        <begin position="268"/>
        <end position="316"/>
    </location>
</feature>
<evidence type="ECO:0000256" key="1">
    <source>
        <dbReference type="SAM" id="MobiDB-lite"/>
    </source>
</evidence>
<accession>A0A9Q1E565</accession>
<sequence>MGTTDIVVSWPKDRQRQTITGVPHDIQEEAVLAGQSEFPGPSMYIYSATSPTCHSRTCDSSCQTDGEGAGDEEEEGMDEAEEGTDEAEVRVRVHRIRAERGEGSLAHVSHMSASWSGKISSSIGNTAEPRFHSLPRLHAPIHTDPCHTSTPYCLEDLPAGIFCCQISHVQSQQAENTLPSAPPIPNPPPPESQPVPSYPTTPSSESQALPSYPMTSSPESQPVPSYSKTPSPESQPVPSYPTTPSPESQPVPSYSMTPSPKSQPVPSYPTTSSLKSQPVPSYSTTPSPESQPVPSYSMTPSPKSQPVPSYSTTPLPKSQPVPSYPMTPSPESQALPSDPTDWALISHPGEVGITCSESNPGALPSSPLSSCCSGPVQQADYRSLSSVGSDDVSATVVLRSHSYSSIAIGPLKRDMYQCRQHHSHDHASLCSSRSLHRNISLRKAKKPPPPPTRTDSLCRATPITSIQTSPARSASYDAPWTLCKCSRLLTSGCNSPASATPMQSPALATSTQRPSSSMNSWGSTESLPGVTMITMVPSLSISCSIQSQQRPSSPTQGRAKPSVPERKSSLLSSSQPPPPSPSCTSNPSP</sequence>
<feature type="compositionally biased region" description="Pro residues" evidence="1">
    <location>
        <begin position="233"/>
        <end position="249"/>
    </location>
</feature>
<evidence type="ECO:0000313" key="2">
    <source>
        <dbReference type="EMBL" id="KAJ8332427.1"/>
    </source>
</evidence>
<dbReference type="GO" id="GO:0030154">
    <property type="term" value="P:cell differentiation"/>
    <property type="evidence" value="ECO:0007669"/>
    <property type="project" value="TreeGrafter"/>
</dbReference>
<dbReference type="Proteomes" id="UP001152622">
    <property type="component" value="Unassembled WGS sequence"/>
</dbReference>
<organism evidence="2 3">
    <name type="scientific">Synaphobranchus kaupii</name>
    <name type="common">Kaup's arrowtooth eel</name>
    <dbReference type="NCBI Taxonomy" id="118154"/>
    <lineage>
        <taxon>Eukaryota</taxon>
        <taxon>Metazoa</taxon>
        <taxon>Chordata</taxon>
        <taxon>Craniata</taxon>
        <taxon>Vertebrata</taxon>
        <taxon>Euteleostomi</taxon>
        <taxon>Actinopterygii</taxon>
        <taxon>Neopterygii</taxon>
        <taxon>Teleostei</taxon>
        <taxon>Anguilliformes</taxon>
        <taxon>Synaphobranchidae</taxon>
        <taxon>Synaphobranchus</taxon>
    </lineage>
</organism>
<feature type="region of interest" description="Disordered" evidence="1">
    <location>
        <begin position="543"/>
        <end position="589"/>
    </location>
</feature>
<name>A0A9Q1E565_SYNKA</name>
<dbReference type="PANTHER" id="PTHR23039:SF9">
    <property type="entry name" value="LOW QUALITY PROTEIN: NHS-LIKE PROTEIN 1"/>
    <property type="match status" value="1"/>
</dbReference>
<feature type="compositionally biased region" description="Pro residues" evidence="1">
    <location>
        <begin position="317"/>
        <end position="328"/>
    </location>
</feature>
<feature type="region of interest" description="Disordered" evidence="1">
    <location>
        <begin position="55"/>
        <end position="87"/>
    </location>
</feature>
<reference evidence="2" key="1">
    <citation type="journal article" date="2023" name="Science">
        <title>Genome structures resolve the early diversification of teleost fishes.</title>
        <authorList>
            <person name="Parey E."/>
            <person name="Louis A."/>
            <person name="Montfort J."/>
            <person name="Bouchez O."/>
            <person name="Roques C."/>
            <person name="Iampietro C."/>
            <person name="Lluch J."/>
            <person name="Castinel A."/>
            <person name="Donnadieu C."/>
            <person name="Desvignes T."/>
            <person name="Floi Bucao C."/>
            <person name="Jouanno E."/>
            <person name="Wen M."/>
            <person name="Mejri S."/>
            <person name="Dirks R."/>
            <person name="Jansen H."/>
            <person name="Henkel C."/>
            <person name="Chen W.J."/>
            <person name="Zahm M."/>
            <person name="Cabau C."/>
            <person name="Klopp C."/>
            <person name="Thompson A.W."/>
            <person name="Robinson-Rechavi M."/>
            <person name="Braasch I."/>
            <person name="Lecointre G."/>
            <person name="Bobe J."/>
            <person name="Postlethwait J.H."/>
            <person name="Berthelot C."/>
            <person name="Roest Crollius H."/>
            <person name="Guiguen Y."/>
        </authorList>
    </citation>
    <scope>NUCLEOTIDE SEQUENCE</scope>
    <source>
        <strain evidence="2">WJC10195</strain>
    </source>
</reference>
<feature type="region of interest" description="Disordered" evidence="1">
    <location>
        <begin position="174"/>
        <end position="345"/>
    </location>
</feature>
<feature type="compositionally biased region" description="Acidic residues" evidence="1">
    <location>
        <begin position="68"/>
        <end position="86"/>
    </location>
</feature>
<keyword evidence="3" id="KW-1185">Reference proteome</keyword>
<dbReference type="AlphaFoldDB" id="A0A9Q1E565"/>
<dbReference type="EMBL" id="JAINUF010000026">
    <property type="protein sequence ID" value="KAJ8332427.1"/>
    <property type="molecule type" value="Genomic_DNA"/>
</dbReference>
<feature type="region of interest" description="Disordered" evidence="1">
    <location>
        <begin position="494"/>
        <end position="526"/>
    </location>
</feature>
<feature type="compositionally biased region" description="Pro residues" evidence="1">
    <location>
        <begin position="180"/>
        <end position="199"/>
    </location>
</feature>
<protein>
    <submittedName>
        <fullName evidence="2">Uncharacterized protein</fullName>
    </submittedName>
</protein>
<dbReference type="PANTHER" id="PTHR23039">
    <property type="entry name" value="NANCE-HORAN SYNDROME PROTEIN"/>
    <property type="match status" value="1"/>
</dbReference>
<feature type="compositionally biased region" description="Low complexity" evidence="1">
    <location>
        <begin position="543"/>
        <end position="554"/>
    </location>
</feature>